<reference evidence="2 3" key="1">
    <citation type="journal article" date="2016" name="Environ. Microbiol.">
        <title>Genomic resolution of a cold subsurface aquifer community provides metabolic insights for novel microbes adapted to high CO concentrations.</title>
        <authorList>
            <person name="Probst A.J."/>
            <person name="Castelle C.J."/>
            <person name="Singh A."/>
            <person name="Brown C.T."/>
            <person name="Anantharaman K."/>
            <person name="Sharon I."/>
            <person name="Hug L.A."/>
            <person name="Burstein D."/>
            <person name="Emerson J.B."/>
            <person name="Thomas B.C."/>
            <person name="Banfield J.F."/>
        </authorList>
    </citation>
    <scope>NUCLEOTIDE SEQUENCE [LARGE SCALE GENOMIC DNA]</scope>
    <source>
        <strain evidence="2">CG1_02_37_44</strain>
    </source>
</reference>
<evidence type="ECO:0000313" key="2">
    <source>
        <dbReference type="EMBL" id="OIO07499.1"/>
    </source>
</evidence>
<dbReference type="STRING" id="1805146.AUJ27_02320"/>
<evidence type="ECO:0000256" key="1">
    <source>
        <dbReference type="SAM" id="MobiDB-lite"/>
    </source>
</evidence>
<dbReference type="AlphaFoldDB" id="A0A1J4T9E4"/>
<accession>A0A1J4T9E4</accession>
<comment type="caution">
    <text evidence="2">The sequence shown here is derived from an EMBL/GenBank/DDBJ whole genome shotgun (WGS) entry which is preliminary data.</text>
</comment>
<gene>
    <name evidence="2" type="ORF">AUJ27_02320</name>
</gene>
<organism evidence="2 3">
    <name type="scientific">Candidatus Falkowbacteria bacterium CG1_02_37_44</name>
    <dbReference type="NCBI Taxonomy" id="1805146"/>
    <lineage>
        <taxon>Bacteria</taxon>
        <taxon>Candidatus Falkowiibacteriota</taxon>
    </lineage>
</organism>
<evidence type="ECO:0000313" key="3">
    <source>
        <dbReference type="Proteomes" id="UP000183192"/>
    </source>
</evidence>
<dbReference type="Proteomes" id="UP000183192">
    <property type="component" value="Unassembled WGS sequence"/>
</dbReference>
<name>A0A1J4T9E4_9BACT</name>
<sequence>MSLPKIPPQIFQKQKEEQMENSSPDPFSICDIRIQKQMSRSLGKSFPQKIVLPKLRPHCSATCLNTWKAEPRKKNTLSFSKRNFTPAKLRKQGVFFFRGCRGSARQWRNDTSVQGSLEPPRAPRCD</sequence>
<dbReference type="EMBL" id="MNUU01000044">
    <property type="protein sequence ID" value="OIO07499.1"/>
    <property type="molecule type" value="Genomic_DNA"/>
</dbReference>
<proteinExistence type="predicted"/>
<protein>
    <submittedName>
        <fullName evidence="2">Uncharacterized protein</fullName>
    </submittedName>
</protein>
<feature type="region of interest" description="Disordered" evidence="1">
    <location>
        <begin position="1"/>
        <end position="26"/>
    </location>
</feature>